<feature type="transmembrane region" description="Helical" evidence="1">
    <location>
        <begin position="124"/>
        <end position="145"/>
    </location>
</feature>
<feature type="transmembrane region" description="Helical" evidence="1">
    <location>
        <begin position="75"/>
        <end position="91"/>
    </location>
</feature>
<dbReference type="Proteomes" id="UP000005234">
    <property type="component" value="Chromosome"/>
</dbReference>
<evidence type="ECO:0000313" key="2">
    <source>
        <dbReference type="EMBL" id="AFC87031.1"/>
    </source>
</evidence>
<keyword evidence="3" id="KW-1185">Reference proteome</keyword>
<proteinExistence type="predicted"/>
<dbReference type="KEGG" id="fau:Fraau_2688"/>
<dbReference type="STRING" id="767434.Fraau_2688"/>
<accession>H8KZ01</accession>
<dbReference type="RefSeq" id="WP_014404034.1">
    <property type="nucleotide sequence ID" value="NC_017033.1"/>
</dbReference>
<gene>
    <name evidence="2" type="ordered locus">Fraau_2688</name>
</gene>
<dbReference type="AlphaFoldDB" id="H8KZ01"/>
<dbReference type="HOGENOM" id="CLU_116270_0_0_6"/>
<evidence type="ECO:0000256" key="1">
    <source>
        <dbReference type="SAM" id="Phobius"/>
    </source>
</evidence>
<keyword evidence="1" id="KW-1133">Transmembrane helix</keyword>
<reference evidence="2" key="1">
    <citation type="submission" date="2012-02" db="EMBL/GenBank/DDBJ databases">
        <title>The complete genome of Frateuria aurantia DSM 6220.</title>
        <authorList>
            <consortium name="US DOE Joint Genome Institute (JGI-PGF)"/>
            <person name="Lucas S."/>
            <person name="Copeland A."/>
            <person name="Lapidus A."/>
            <person name="Glavina del Rio T."/>
            <person name="Dalin E."/>
            <person name="Tice H."/>
            <person name="Bruce D."/>
            <person name="Goodwin L."/>
            <person name="Pitluck S."/>
            <person name="Peters L."/>
            <person name="Ovchinnikova G."/>
            <person name="Teshima H."/>
            <person name="Kyrpides N."/>
            <person name="Mavromatis K."/>
            <person name="Ivanova N."/>
            <person name="Brettin T."/>
            <person name="Detter J.C."/>
            <person name="Han C."/>
            <person name="Larimer F."/>
            <person name="Land M."/>
            <person name="Hauser L."/>
            <person name="Markowitz V."/>
            <person name="Cheng J.-F."/>
            <person name="Hugenholtz P."/>
            <person name="Woyke T."/>
            <person name="Wu D."/>
            <person name="Brambilla E."/>
            <person name="Klenk H.-P."/>
            <person name="Eisen J.A."/>
        </authorList>
    </citation>
    <scope>NUCLEOTIDE SEQUENCE</scope>
    <source>
        <strain evidence="2">DSM 6220</strain>
    </source>
</reference>
<feature type="transmembrane region" description="Helical" evidence="1">
    <location>
        <begin position="47"/>
        <end position="69"/>
    </location>
</feature>
<sequence length="166" mass="19042">MSRSTKPPQAPKLQLWSIAIWVALLWSCYVENMFLRHMGAMRQMGTVGWLAPVANFILIVICLAALLRIHWARPALRLAAAATVLWIPFSARHELSLWREMARPPVAGEPSALLAMQASMQQQLHWVLGMDMALKLALMAFWLWLCWRLGRSDVAPFFHRRRKSRG</sequence>
<keyword evidence="1" id="KW-0812">Transmembrane</keyword>
<name>H8KZ01_FRAAD</name>
<organism evidence="2 3">
    <name type="scientific">Frateuria aurantia (strain ATCC 33424 / DSM 6220 / KCTC 2777 / LMG 1558 / NBRC 3245 / NCIMB 13370)</name>
    <name type="common">Acetobacter aurantius</name>
    <dbReference type="NCBI Taxonomy" id="767434"/>
    <lineage>
        <taxon>Bacteria</taxon>
        <taxon>Pseudomonadati</taxon>
        <taxon>Pseudomonadota</taxon>
        <taxon>Gammaproteobacteria</taxon>
        <taxon>Lysobacterales</taxon>
        <taxon>Rhodanobacteraceae</taxon>
        <taxon>Frateuria</taxon>
    </lineage>
</organism>
<feature type="transmembrane region" description="Helical" evidence="1">
    <location>
        <begin position="15"/>
        <end position="35"/>
    </location>
</feature>
<keyword evidence="1" id="KW-0472">Membrane</keyword>
<evidence type="ECO:0000313" key="3">
    <source>
        <dbReference type="Proteomes" id="UP000005234"/>
    </source>
</evidence>
<protein>
    <submittedName>
        <fullName evidence="2">Uncharacterized protein</fullName>
    </submittedName>
</protein>
<dbReference type="EMBL" id="CP003350">
    <property type="protein sequence ID" value="AFC87031.1"/>
    <property type="molecule type" value="Genomic_DNA"/>
</dbReference>